<reference evidence="3" key="1">
    <citation type="submission" date="2017-04" db="EMBL/GenBank/DDBJ databases">
        <authorList>
            <person name="Varghese N."/>
            <person name="Submissions S."/>
        </authorList>
    </citation>
    <scope>NUCLEOTIDE SEQUENCE [LARGE SCALE GENOMIC DNA]</scope>
    <source>
        <strain evidence="3">DSM 4125</strain>
    </source>
</reference>
<dbReference type="OrthoDB" id="9795188at2"/>
<dbReference type="InterPro" id="IPR023292">
    <property type="entry name" value="NTP_PyroPHydrolase-like_dom_sf"/>
</dbReference>
<protein>
    <submittedName>
        <fullName evidence="2">Phosphoribosyl-ATP pyrophosphohydrolase</fullName>
    </submittedName>
</protein>
<keyword evidence="2" id="KW-0378">Hydrolase</keyword>
<dbReference type="Proteomes" id="UP000193804">
    <property type="component" value="Unassembled WGS sequence"/>
</dbReference>
<dbReference type="Gene3D" id="1.10.3420.10">
    <property type="entry name" value="putative ntp pyrophosphohydrolase like domain"/>
    <property type="match status" value="1"/>
</dbReference>
<dbReference type="Pfam" id="PF01503">
    <property type="entry name" value="PRA-PH"/>
    <property type="match status" value="1"/>
</dbReference>
<evidence type="ECO:0000256" key="1">
    <source>
        <dbReference type="SAM" id="Coils"/>
    </source>
</evidence>
<dbReference type="GO" id="GO:0016787">
    <property type="term" value="F:hydrolase activity"/>
    <property type="evidence" value="ECO:0007669"/>
    <property type="project" value="UniProtKB-KW"/>
</dbReference>
<evidence type="ECO:0000313" key="3">
    <source>
        <dbReference type="Proteomes" id="UP000193804"/>
    </source>
</evidence>
<gene>
    <name evidence="2" type="ORF">SAMN05661096_00670</name>
</gene>
<name>A0A1X7IJ11_9BACT</name>
<sequence>MKEAEALNSVSKFHKTFNHPILSEPQIPPQKRAELRISLLREELEELEEAVENKDVVEAADALCDLQYVLAGAILEFGMGNKFAELFAEVQRSNMSKVCSSEEEAQATINHYKTQNQDAYFEKKDNFYLVYRKADNKTLKSINYSEVNLKAILEQAQ</sequence>
<proteinExistence type="predicted"/>
<dbReference type="InterPro" id="IPR033653">
    <property type="entry name" value="NTP-PPase_DR2231-like"/>
</dbReference>
<dbReference type="EMBL" id="FXAW01000001">
    <property type="protein sequence ID" value="SMG14357.1"/>
    <property type="molecule type" value="Genomic_DNA"/>
</dbReference>
<dbReference type="STRING" id="1028.SAMN05661096_00670"/>
<dbReference type="InterPro" id="IPR021130">
    <property type="entry name" value="PRib-ATP_PPHydrolase-like"/>
</dbReference>
<accession>A0A1X7IJ11</accession>
<keyword evidence="1" id="KW-0175">Coiled coil</keyword>
<organism evidence="2 3">
    <name type="scientific">Marivirga sericea</name>
    <dbReference type="NCBI Taxonomy" id="1028"/>
    <lineage>
        <taxon>Bacteria</taxon>
        <taxon>Pseudomonadati</taxon>
        <taxon>Bacteroidota</taxon>
        <taxon>Cytophagia</taxon>
        <taxon>Cytophagales</taxon>
        <taxon>Marivirgaceae</taxon>
        <taxon>Marivirga</taxon>
    </lineage>
</organism>
<feature type="coiled-coil region" evidence="1">
    <location>
        <begin position="30"/>
        <end position="60"/>
    </location>
</feature>
<evidence type="ECO:0000313" key="2">
    <source>
        <dbReference type="EMBL" id="SMG14357.1"/>
    </source>
</evidence>
<dbReference type="CDD" id="cd11530">
    <property type="entry name" value="NTP-PPase_DR2231_like"/>
    <property type="match status" value="1"/>
</dbReference>
<keyword evidence="3" id="KW-1185">Reference proteome</keyword>
<dbReference type="RefSeq" id="WP_085515656.1">
    <property type="nucleotide sequence ID" value="NZ_FXAW01000001.1"/>
</dbReference>
<dbReference type="AlphaFoldDB" id="A0A1X7IJ11"/>